<keyword evidence="3 5" id="KW-1133">Transmembrane helix</keyword>
<accession>A0AA38TXE5</accession>
<comment type="subcellular location">
    <subcellularLocation>
        <location evidence="1">Membrane</location>
        <topology evidence="1">Multi-pass membrane protein</topology>
    </subcellularLocation>
</comment>
<dbReference type="GO" id="GO:0016020">
    <property type="term" value="C:membrane"/>
    <property type="evidence" value="ECO:0007669"/>
    <property type="project" value="UniProtKB-SubCell"/>
</dbReference>
<name>A0AA38TXE5_9EURO</name>
<dbReference type="EMBL" id="JAPDRK010000029">
    <property type="protein sequence ID" value="KAJ9602028.1"/>
    <property type="molecule type" value="Genomic_DNA"/>
</dbReference>
<feature type="transmembrane region" description="Helical" evidence="5">
    <location>
        <begin position="69"/>
        <end position="91"/>
    </location>
</feature>
<comment type="caution">
    <text evidence="6">The sequence shown here is derived from an EMBL/GenBank/DDBJ whole genome shotgun (WGS) entry which is preliminary data.</text>
</comment>
<evidence type="ECO:0000256" key="2">
    <source>
        <dbReference type="ARBA" id="ARBA00022692"/>
    </source>
</evidence>
<dbReference type="Gene3D" id="1.20.58.340">
    <property type="entry name" value="Magnesium transport protein CorA, transmembrane region"/>
    <property type="match status" value="1"/>
</dbReference>
<gene>
    <name evidence="6" type="ORF">H2200_013388</name>
</gene>
<evidence type="ECO:0000256" key="5">
    <source>
        <dbReference type="SAM" id="Phobius"/>
    </source>
</evidence>
<reference evidence="6" key="1">
    <citation type="submission" date="2022-10" db="EMBL/GenBank/DDBJ databases">
        <title>Culturing micro-colonial fungi from biological soil crusts in the Mojave desert and describing Neophaeococcomyces mojavensis, and introducing the new genera and species Taxawa tesnikishii.</title>
        <authorList>
            <person name="Kurbessoian T."/>
            <person name="Stajich J.E."/>
        </authorList>
    </citation>
    <scope>NUCLEOTIDE SEQUENCE</scope>
    <source>
        <strain evidence="6">TK_41</strain>
    </source>
</reference>
<evidence type="ECO:0000313" key="7">
    <source>
        <dbReference type="Proteomes" id="UP001172673"/>
    </source>
</evidence>
<proteinExistence type="predicted"/>
<keyword evidence="4 5" id="KW-0472">Membrane</keyword>
<dbReference type="InterPro" id="IPR045863">
    <property type="entry name" value="CorA_TM1_TM2"/>
</dbReference>
<evidence type="ECO:0000313" key="6">
    <source>
        <dbReference type="EMBL" id="KAJ9602028.1"/>
    </source>
</evidence>
<evidence type="ECO:0000256" key="1">
    <source>
        <dbReference type="ARBA" id="ARBA00004141"/>
    </source>
</evidence>
<dbReference type="AlphaFoldDB" id="A0AA38TXE5"/>
<keyword evidence="2 5" id="KW-0812">Transmembrane</keyword>
<evidence type="ECO:0000256" key="3">
    <source>
        <dbReference type="ARBA" id="ARBA00022989"/>
    </source>
</evidence>
<protein>
    <submittedName>
        <fullName evidence="6">Uncharacterized protein</fullName>
    </submittedName>
</protein>
<dbReference type="Proteomes" id="UP001172673">
    <property type="component" value="Unassembled WGS sequence"/>
</dbReference>
<sequence length="133" mass="15168">MAFLQSLIIAEVSRLYDESIWVLRDQVRDIEKGFNVVVQRDSKETVEISRLSAITSNAARIDSASMKTIAVVTLAFLPATFVCTIFSMSFFTLNVNDETGHKHWLISEKFWIYSMSEDHANEQKDYLQINAIG</sequence>
<evidence type="ECO:0000256" key="4">
    <source>
        <dbReference type="ARBA" id="ARBA00023136"/>
    </source>
</evidence>
<organism evidence="6 7">
    <name type="scientific">Cladophialophora chaetospira</name>
    <dbReference type="NCBI Taxonomy" id="386627"/>
    <lineage>
        <taxon>Eukaryota</taxon>
        <taxon>Fungi</taxon>
        <taxon>Dikarya</taxon>
        <taxon>Ascomycota</taxon>
        <taxon>Pezizomycotina</taxon>
        <taxon>Eurotiomycetes</taxon>
        <taxon>Chaetothyriomycetidae</taxon>
        <taxon>Chaetothyriales</taxon>
        <taxon>Herpotrichiellaceae</taxon>
        <taxon>Cladophialophora</taxon>
    </lineage>
</organism>
<keyword evidence="7" id="KW-1185">Reference proteome</keyword>
<dbReference type="SUPFAM" id="SSF144083">
    <property type="entry name" value="Magnesium transport protein CorA, transmembrane region"/>
    <property type="match status" value="1"/>
</dbReference>